<name>A0A1C2DFN4_9HYPH</name>
<evidence type="ECO:0000259" key="1">
    <source>
        <dbReference type="SMART" id="SM01007"/>
    </source>
</evidence>
<dbReference type="AlphaFoldDB" id="A0A1C2DFN4"/>
<dbReference type="SMART" id="SM01007">
    <property type="entry name" value="Aldolase_II"/>
    <property type="match status" value="1"/>
</dbReference>
<dbReference type="OrthoDB" id="9814830at2"/>
<dbReference type="Gene3D" id="3.40.225.10">
    <property type="entry name" value="Class II aldolase/adducin N-terminal domain"/>
    <property type="match status" value="1"/>
</dbReference>
<feature type="domain" description="Class II aldolase/adducin N-terminal" evidence="1">
    <location>
        <begin position="15"/>
        <end position="207"/>
    </location>
</feature>
<dbReference type="RefSeq" id="WP_024922731.1">
    <property type="nucleotide sequence ID" value="NZ_MDEO01000036.1"/>
</dbReference>
<gene>
    <name evidence="2" type="ORF">QV13_29370</name>
</gene>
<dbReference type="InterPro" id="IPR001303">
    <property type="entry name" value="Aldolase_II/adducin_N"/>
</dbReference>
<dbReference type="STRING" id="1566387.QV13_29370"/>
<dbReference type="SUPFAM" id="SSF53639">
    <property type="entry name" value="AraD/HMP-PK domain-like"/>
    <property type="match status" value="1"/>
</dbReference>
<reference evidence="2 3" key="1">
    <citation type="submission" date="2016-08" db="EMBL/GenBank/DDBJ databases">
        <title>Whole genome sequence of Mesorhizobium sp. strain UASWS1009 isolated from industrial sewage.</title>
        <authorList>
            <person name="Crovadore J."/>
            <person name="Calmin G."/>
            <person name="Chablais R."/>
            <person name="Cochard B."/>
            <person name="Lefort F."/>
        </authorList>
    </citation>
    <scope>NUCLEOTIDE SEQUENCE [LARGE SCALE GENOMIC DNA]</scope>
    <source>
        <strain evidence="2 3">UASWS1009</strain>
    </source>
</reference>
<dbReference type="Proteomes" id="UP000094412">
    <property type="component" value="Unassembled WGS sequence"/>
</dbReference>
<organism evidence="2 3">
    <name type="scientific">Mesorhizobium hungaricum</name>
    <dbReference type="NCBI Taxonomy" id="1566387"/>
    <lineage>
        <taxon>Bacteria</taxon>
        <taxon>Pseudomonadati</taxon>
        <taxon>Pseudomonadota</taxon>
        <taxon>Alphaproteobacteria</taxon>
        <taxon>Hyphomicrobiales</taxon>
        <taxon>Phyllobacteriaceae</taxon>
        <taxon>Mesorhizobium</taxon>
    </lineage>
</organism>
<accession>A0A1C2DFN4</accession>
<dbReference type="Pfam" id="PF00596">
    <property type="entry name" value="Aldolase_II"/>
    <property type="match status" value="1"/>
</dbReference>
<proteinExistence type="predicted"/>
<keyword evidence="3" id="KW-1185">Reference proteome</keyword>
<sequence length="359" mass="39034">MKSTVVSALPEDFRQFLALSAEIGRDILKTQGAGGNTSIKHGDCLWVKASGTWLANALDGNIMVPVDRVGLLEALRAGDERAEKATAFIRNDLDPGALRPSIETTLHAALPQRVIAHFHCVHTIALAVLARREDLIANRMAHVPDLKWALVPYHRPGIPLAQTIDSIAETRPDVIILANHGLIVCGETIDEVRNRIQRVTTALAGTSRHTPAPALLSLEGICRDTAYRPARDAETHATALYSQNIQIATGGSLYPDHVIFLGTRIGLLADGQVVSDFTSIFERRGEQPPKLIIAPGIGVLLPQDMTTGGEAMARCLSEVVSRIPDGEPIIYLTKPDEYALTGWEAEKYRQSFDRGQNAQ</sequence>
<evidence type="ECO:0000313" key="3">
    <source>
        <dbReference type="Proteomes" id="UP000094412"/>
    </source>
</evidence>
<dbReference type="InterPro" id="IPR036409">
    <property type="entry name" value="Aldolase_II/adducin_N_sf"/>
</dbReference>
<dbReference type="EMBL" id="MDEO01000036">
    <property type="protein sequence ID" value="OCX13571.1"/>
    <property type="molecule type" value="Genomic_DNA"/>
</dbReference>
<evidence type="ECO:0000313" key="2">
    <source>
        <dbReference type="EMBL" id="OCX13571.1"/>
    </source>
</evidence>
<comment type="caution">
    <text evidence="2">The sequence shown here is derived from an EMBL/GenBank/DDBJ whole genome shotgun (WGS) entry which is preliminary data.</text>
</comment>
<protein>
    <submittedName>
        <fullName evidence="2">Aldolase</fullName>
    </submittedName>
</protein>